<dbReference type="Gene3D" id="1.10.1370.10">
    <property type="entry name" value="Neurolysin, domain 3"/>
    <property type="match status" value="1"/>
</dbReference>
<evidence type="ECO:0000256" key="3">
    <source>
        <dbReference type="ARBA" id="ARBA00006040"/>
    </source>
</evidence>
<dbReference type="GO" id="GO:0005759">
    <property type="term" value="C:mitochondrial matrix"/>
    <property type="evidence" value="ECO:0007669"/>
    <property type="project" value="UniProtKB-SubCell"/>
</dbReference>
<proteinExistence type="inferred from homology"/>
<comment type="catalytic activity">
    <reaction evidence="1">
        <text>Release of an N-terminal octapeptide as second stage of processing of some proteins imported into the mitochondrion.</text>
        <dbReference type="EC" id="3.4.24.59"/>
    </reaction>
</comment>
<dbReference type="EMBL" id="FO082056">
    <property type="protein sequence ID" value="CCE79000.1"/>
    <property type="molecule type" value="Genomic_DNA"/>
</dbReference>
<evidence type="ECO:0000313" key="17">
    <source>
        <dbReference type="Proteomes" id="UP000005222"/>
    </source>
</evidence>
<keyword evidence="9 13" id="KW-0862">Zinc</keyword>
<evidence type="ECO:0000313" key="15">
    <source>
        <dbReference type="EMBL" id="CCE78414.1"/>
    </source>
</evidence>
<protein>
    <recommendedName>
        <fullName evidence="5">Mitochondrial intermediate peptidase</fullName>
        <ecNumber evidence="4">3.4.24.59</ecNumber>
    </recommendedName>
</protein>
<evidence type="ECO:0000313" key="16">
    <source>
        <dbReference type="EMBL" id="CCE79000.1"/>
    </source>
</evidence>
<dbReference type="GO" id="GO:0046872">
    <property type="term" value="F:metal ion binding"/>
    <property type="evidence" value="ECO:0007669"/>
    <property type="project" value="UniProtKB-UniRule"/>
</dbReference>
<evidence type="ECO:0000259" key="14">
    <source>
        <dbReference type="Pfam" id="PF01432"/>
    </source>
</evidence>
<dbReference type="AlphaFoldDB" id="G8YS77"/>
<keyword evidence="7 13" id="KW-0479">Metal-binding</keyword>
<dbReference type="PANTHER" id="PTHR11804">
    <property type="entry name" value="PROTEASE M3 THIMET OLIGOPEPTIDASE-RELATED"/>
    <property type="match status" value="1"/>
</dbReference>
<reference evidence="17" key="2">
    <citation type="journal article" date="2012" name="G3 (Bethesda)">
        <title>Pichia sorbitophila, an interspecies yeast hybrid reveals early steps of genome resolution following polyploidization.</title>
        <authorList>
            <person name="Leh Louis V."/>
            <person name="Despons L."/>
            <person name="Friedrich A."/>
            <person name="Martin T."/>
            <person name="Durrens P."/>
            <person name="Casaregola S."/>
            <person name="Neuveglise C."/>
            <person name="Fairhead C."/>
            <person name="Marck C."/>
            <person name="Cruz J.A."/>
            <person name="Straub M.L."/>
            <person name="Kugler V."/>
            <person name="Sacerdot C."/>
            <person name="Uzunov Z."/>
            <person name="Thierry A."/>
            <person name="Weiss S."/>
            <person name="Bleykasten C."/>
            <person name="De Montigny J."/>
            <person name="Jacques N."/>
            <person name="Jung P."/>
            <person name="Lemaire M."/>
            <person name="Mallet S."/>
            <person name="Morel G."/>
            <person name="Richard G.F."/>
            <person name="Sarkar A."/>
            <person name="Savel G."/>
            <person name="Schacherer J."/>
            <person name="Seret M.L."/>
            <person name="Talla E."/>
            <person name="Samson G."/>
            <person name="Jubin C."/>
            <person name="Poulain J."/>
            <person name="Vacherie B."/>
            <person name="Barbe V."/>
            <person name="Pelletier E."/>
            <person name="Sherman D.J."/>
            <person name="Westhof E."/>
            <person name="Weissenbach J."/>
            <person name="Baret P.V."/>
            <person name="Wincker P."/>
            <person name="Gaillardin C."/>
            <person name="Dujon B."/>
            <person name="Souciet J.L."/>
        </authorList>
    </citation>
    <scope>NUCLEOTIDE SEQUENCE [LARGE SCALE GENOMIC DNA]</scope>
    <source>
        <strain evidence="17">ATCC MYA-4447 / BCRC 22081 / CBS 7064 / NBRC 10061 / NRRL Y-12695</strain>
    </source>
</reference>
<feature type="domain" description="Peptidase M3A/M3B catalytic" evidence="14">
    <location>
        <begin position="289"/>
        <end position="774"/>
    </location>
</feature>
<accession>G8YS77</accession>
<gene>
    <name evidence="15" type="primary">Piso0_001037</name>
    <name evidence="15" type="ORF">GNLVRS01_PISO0C09506g</name>
    <name evidence="16" type="ORF">GNLVRS01_PISO0D09573g</name>
</gene>
<evidence type="ECO:0000256" key="4">
    <source>
        <dbReference type="ARBA" id="ARBA00012441"/>
    </source>
</evidence>
<dbReference type="Pfam" id="PF01432">
    <property type="entry name" value="Peptidase_M3"/>
    <property type="match status" value="1"/>
</dbReference>
<dbReference type="OrthoDB" id="17530at2759"/>
<dbReference type="PANTHER" id="PTHR11804:SF79">
    <property type="entry name" value="MITOCHONDRIAL INTERMEDIATE PEPTIDASE"/>
    <property type="match status" value="1"/>
</dbReference>
<dbReference type="Proteomes" id="UP000005222">
    <property type="component" value="Chromosome C"/>
</dbReference>
<dbReference type="SUPFAM" id="SSF55486">
    <property type="entry name" value="Metalloproteases ('zincins'), catalytic domain"/>
    <property type="match status" value="1"/>
</dbReference>
<dbReference type="InterPro" id="IPR024079">
    <property type="entry name" value="MetalloPept_cat_dom_sf"/>
</dbReference>
<evidence type="ECO:0000256" key="12">
    <source>
        <dbReference type="ARBA" id="ARBA00023128"/>
    </source>
</evidence>
<dbReference type="InterPro" id="IPR045090">
    <property type="entry name" value="Pept_M3A_M3B"/>
</dbReference>
<dbReference type="GO" id="GO:0006627">
    <property type="term" value="P:protein processing involved in protein targeting to mitochondrion"/>
    <property type="evidence" value="ECO:0007669"/>
    <property type="project" value="TreeGrafter"/>
</dbReference>
<evidence type="ECO:0000256" key="9">
    <source>
        <dbReference type="ARBA" id="ARBA00022833"/>
    </source>
</evidence>
<evidence type="ECO:0000256" key="8">
    <source>
        <dbReference type="ARBA" id="ARBA00022801"/>
    </source>
</evidence>
<dbReference type="Gene3D" id="3.40.390.10">
    <property type="entry name" value="Collagenase (Catalytic Domain)"/>
    <property type="match status" value="1"/>
</dbReference>
<dbReference type="Proteomes" id="UP000005222">
    <property type="component" value="Chromosome D"/>
</dbReference>
<evidence type="ECO:0000256" key="10">
    <source>
        <dbReference type="ARBA" id="ARBA00022946"/>
    </source>
</evidence>
<keyword evidence="6 13" id="KW-0645">Protease</keyword>
<keyword evidence="8 13" id="KW-0378">Hydrolase</keyword>
<sequence length="784" mass="89638">MRGSLNLLRKNVIGLSGLRSPKPNLYHSRYSSTVATSNGDVLKKVFDDDKYFRVFNNKGSKGDKGFGLFKNEMVDSPNGLLNFSKDSLSKAKMVVKEMNSAFEEGPSGKLTYIRRLDQLSDILCRTIDLAEFIRVTHPNQKWVDAAQQTHEIMFEYMNQLNTNVELYRNLRDILEDKEIASKLEEEELKVGEYLLFDFERSGIHMDPQSRDNFVSITQQISLLGSSFCNQLSELDAYWCTISKHDFDKIDSPELKSEIENAQSLLPKELKKGKFTVCIPLVGVLPYTILQSCSVESIRREVWIKLHSSSKDQIDTLNAILKYRAILARMMGYKSFAHYQLEHKIAKTPENVFTFLNNIQSKMLSKEKGVFDELRQLYQSKPDKKENATDEDIINEIKPWDRDYLLDRTYKGLDNGDSDEIRNYLSVGTIMSGLDKLFTKLYNVSLRPVSTVPGETWDATQVRKICVIDLSTDKKLGYLYVDFWSPKVLPSHFTIVCSRELNSDIGTESAEDMRKLVQLDESAEAQLPVIALVCNFHKKSGSIFSSITSRGASKDATLLSLEQVDTIFHEMGHAMHSMIGRTKLHNLSGTRCSTDFVELPSVLMEFFSRDPRVLCDIARHIHTDEPLPEDLLARHQAHRTVLHECEAFMQSKMAMLDQVLHGEEIMTNRIDEFDSTVSYHNLESKLQLFADKWSTWHGKFPHLYSYGAVYYSYLLDRAIADKVWRVLFKNDPWSNAAGSKYKDSILQWGGTKDPWVCLAAALDNDLLAKGDFKAMEIIVNEESES</sequence>
<dbReference type="CDD" id="cd06457">
    <property type="entry name" value="M3A_MIP"/>
    <property type="match status" value="1"/>
</dbReference>
<keyword evidence="12" id="KW-0496">Mitochondrion</keyword>
<comment type="subcellular location">
    <subcellularLocation>
        <location evidence="2">Mitochondrion matrix</location>
    </subcellularLocation>
</comment>
<keyword evidence="10" id="KW-0809">Transit peptide</keyword>
<reference evidence="15" key="1">
    <citation type="submission" date="2011-10" db="EMBL/GenBank/DDBJ databases">
        <authorList>
            <person name="Genoscope - CEA"/>
        </authorList>
    </citation>
    <scope>NUCLEOTIDE SEQUENCE</scope>
</reference>
<evidence type="ECO:0000256" key="11">
    <source>
        <dbReference type="ARBA" id="ARBA00023049"/>
    </source>
</evidence>
<comment type="cofactor">
    <cofactor evidence="13">
        <name>Zn(2+)</name>
        <dbReference type="ChEBI" id="CHEBI:29105"/>
    </cofactor>
    <text evidence="13">Binds 1 zinc ion.</text>
</comment>
<organism evidence="15 17">
    <name type="scientific">Pichia sorbitophila (strain ATCC MYA-4447 / BCRC 22081 / CBS 7064 / NBRC 10061 / NRRL Y-12695)</name>
    <name type="common">Hybrid yeast</name>
    <dbReference type="NCBI Taxonomy" id="559304"/>
    <lineage>
        <taxon>Eukaryota</taxon>
        <taxon>Fungi</taxon>
        <taxon>Dikarya</taxon>
        <taxon>Ascomycota</taxon>
        <taxon>Saccharomycotina</taxon>
        <taxon>Pichiomycetes</taxon>
        <taxon>Debaryomycetaceae</taxon>
        <taxon>Millerozyma</taxon>
    </lineage>
</organism>
<evidence type="ECO:0000256" key="7">
    <source>
        <dbReference type="ARBA" id="ARBA00022723"/>
    </source>
</evidence>
<dbReference type="STRING" id="559304.G8YS77"/>
<dbReference type="InterPro" id="IPR024077">
    <property type="entry name" value="Neurolysin/TOP_dom2"/>
</dbReference>
<dbReference type="EC" id="3.4.24.59" evidence="4"/>
<evidence type="ECO:0000256" key="13">
    <source>
        <dbReference type="RuleBase" id="RU003435"/>
    </source>
</evidence>
<dbReference type="OMA" id="ALMFEYM"/>
<dbReference type="FunCoup" id="G8YS77">
    <property type="interactions" value="1044"/>
</dbReference>
<dbReference type="InterPro" id="IPR001567">
    <property type="entry name" value="Pept_M3A_M3B_dom"/>
</dbReference>
<evidence type="ECO:0000256" key="1">
    <source>
        <dbReference type="ARBA" id="ARBA00000436"/>
    </source>
</evidence>
<dbReference type="InParanoid" id="G8YS77"/>
<evidence type="ECO:0000256" key="5">
    <source>
        <dbReference type="ARBA" id="ARBA00018046"/>
    </source>
</evidence>
<dbReference type="InterPro" id="IPR033851">
    <property type="entry name" value="M3A_MIP"/>
</dbReference>
<name>G8YS77_PICSO</name>
<keyword evidence="17" id="KW-1185">Reference proteome</keyword>
<dbReference type="EMBL" id="FO082057">
    <property type="protein sequence ID" value="CCE78414.1"/>
    <property type="molecule type" value="Genomic_DNA"/>
</dbReference>
<evidence type="ECO:0000256" key="6">
    <source>
        <dbReference type="ARBA" id="ARBA00022670"/>
    </source>
</evidence>
<evidence type="ECO:0000256" key="2">
    <source>
        <dbReference type="ARBA" id="ARBA00004305"/>
    </source>
</evidence>
<keyword evidence="11 13" id="KW-0482">Metalloprotease</keyword>
<comment type="similarity">
    <text evidence="3 13">Belongs to the peptidase M3 family.</text>
</comment>
<dbReference type="eggNOG" id="KOG2090">
    <property type="taxonomic scope" value="Eukaryota"/>
</dbReference>
<dbReference type="HOGENOM" id="CLU_001805_0_0_1"/>
<dbReference type="GO" id="GO:0006518">
    <property type="term" value="P:peptide metabolic process"/>
    <property type="evidence" value="ECO:0007669"/>
    <property type="project" value="TreeGrafter"/>
</dbReference>
<dbReference type="GO" id="GO:0004222">
    <property type="term" value="F:metalloendopeptidase activity"/>
    <property type="evidence" value="ECO:0007669"/>
    <property type="project" value="UniProtKB-EC"/>
</dbReference>